<proteinExistence type="predicted"/>
<dbReference type="Proteomes" id="UP001152795">
    <property type="component" value="Unassembled WGS sequence"/>
</dbReference>
<keyword evidence="2" id="KW-1185">Reference proteome</keyword>
<name>A0A7D9LPS4_PARCT</name>
<dbReference type="AlphaFoldDB" id="A0A7D9LPS4"/>
<evidence type="ECO:0000313" key="2">
    <source>
        <dbReference type="Proteomes" id="UP001152795"/>
    </source>
</evidence>
<gene>
    <name evidence="1" type="ORF">PACLA_8A062085</name>
</gene>
<organism evidence="1 2">
    <name type="scientific">Paramuricea clavata</name>
    <name type="common">Red gorgonian</name>
    <name type="synonym">Violescent sea-whip</name>
    <dbReference type="NCBI Taxonomy" id="317549"/>
    <lineage>
        <taxon>Eukaryota</taxon>
        <taxon>Metazoa</taxon>
        <taxon>Cnidaria</taxon>
        <taxon>Anthozoa</taxon>
        <taxon>Octocorallia</taxon>
        <taxon>Malacalcyonacea</taxon>
        <taxon>Plexauridae</taxon>
        <taxon>Paramuricea</taxon>
    </lineage>
</organism>
<comment type="caution">
    <text evidence="1">The sequence shown here is derived from an EMBL/GenBank/DDBJ whole genome shotgun (WGS) entry which is preliminary data.</text>
</comment>
<reference evidence="1" key="1">
    <citation type="submission" date="2020-04" db="EMBL/GenBank/DDBJ databases">
        <authorList>
            <person name="Alioto T."/>
            <person name="Alioto T."/>
            <person name="Gomez Garrido J."/>
        </authorList>
    </citation>
    <scope>NUCLEOTIDE SEQUENCE</scope>
    <source>
        <strain evidence="1">A484AB</strain>
    </source>
</reference>
<sequence length="133" mass="14829">MVIPNSEPCAEDVQACGNIRQNMTNVSLHKPFVDKLVNDDGDDDGNDMVMMMVVVMMVMMMVVVMMVVVMVIADDGDDDGGCGIDDDSCSDGWIMVMMMVMIMDPLYREQAFKQKLLNYFQHRASNSATIDLS</sequence>
<accession>A0A7D9LPS4</accession>
<dbReference type="EMBL" id="CACRXK020022313">
    <property type="protein sequence ID" value="CAB4036698.1"/>
    <property type="molecule type" value="Genomic_DNA"/>
</dbReference>
<protein>
    <submittedName>
        <fullName evidence="1">Uncharacterized protein</fullName>
    </submittedName>
</protein>
<evidence type="ECO:0000313" key="1">
    <source>
        <dbReference type="EMBL" id="CAB4036698.1"/>
    </source>
</evidence>